<dbReference type="PROSITE" id="PS51257">
    <property type="entry name" value="PROKAR_LIPOPROTEIN"/>
    <property type="match status" value="1"/>
</dbReference>
<sequence length="525" mass="58130">MSRKNWILFTGTAFLTATLMSGCSSGNTGESGGKDSPSPAATNGGSEKPANAKKPEKVYIYANSGNLTLAANLSKPEDLEMVKQKVIDEIGIEIVPVIPPKGQEGEKLNLLLASNEPVDIFAGDILPFQRRGAIQPLNELLDKYGSDVRKLWPKEWGDSWKALTSSDGKIWGVPSVPALATKAVFVRSDWLKKLNLPMPKTIDEYENVLKALKESDPAGSGQTIPMITNLVGLNLALAAGYMDVGYGSFLDKDGKVKPSVLHPGYKEFVARMADWYKKGYIYKETFVMNYERTRELIKQNRIGSAAIHASNITGVEYDLQKNVPEAKYETAGEMKGPAGNATTMSDISTGGYMISKNAKNPEGAMKLLNWVHSDLENYLLLFYGIKDRNWKYVDEKNHVLEAINKDYVGELLLGDTFAYTLKYMLNDPIGKPEMDYLMEYSGDTSRVKKSGISDVSFKFDQAEIASSLPNRADLQRMMDEEVVKFIIGARPMSEYDKFLQGLNDAGLSKWIDVYTDQYNKAKAAS</sequence>
<evidence type="ECO:0000313" key="7">
    <source>
        <dbReference type="EMBL" id="RAV18746.1"/>
    </source>
</evidence>
<dbReference type="PANTHER" id="PTHR43649">
    <property type="entry name" value="ARABINOSE-BINDING PROTEIN-RELATED"/>
    <property type="match status" value="1"/>
</dbReference>
<keyword evidence="3" id="KW-0472">Membrane</keyword>
<dbReference type="SUPFAM" id="SSF53850">
    <property type="entry name" value="Periplasmic binding protein-like II"/>
    <property type="match status" value="1"/>
</dbReference>
<gene>
    <name evidence="7" type="ORF">DQG23_23705</name>
</gene>
<dbReference type="PANTHER" id="PTHR43649:SF33">
    <property type="entry name" value="POLYGALACTURONAN_RHAMNOGALACTURONAN-BINDING PROTEIN YTCQ"/>
    <property type="match status" value="1"/>
</dbReference>
<evidence type="ECO:0000256" key="5">
    <source>
        <dbReference type="ARBA" id="ARBA00023288"/>
    </source>
</evidence>
<dbReference type="Proteomes" id="UP000250369">
    <property type="component" value="Unassembled WGS sequence"/>
</dbReference>
<evidence type="ECO:0000256" key="3">
    <source>
        <dbReference type="ARBA" id="ARBA00023136"/>
    </source>
</evidence>
<accession>A0A329MHB4</accession>
<dbReference type="Pfam" id="PF01547">
    <property type="entry name" value="SBP_bac_1"/>
    <property type="match status" value="1"/>
</dbReference>
<dbReference type="InterPro" id="IPR050490">
    <property type="entry name" value="Bact_solute-bd_prot1"/>
</dbReference>
<keyword evidence="2" id="KW-0732">Signal</keyword>
<feature type="region of interest" description="Disordered" evidence="6">
    <location>
        <begin position="25"/>
        <end position="51"/>
    </location>
</feature>
<keyword evidence="1" id="KW-1003">Cell membrane</keyword>
<keyword evidence="8" id="KW-1185">Reference proteome</keyword>
<keyword evidence="4" id="KW-0564">Palmitate</keyword>
<evidence type="ECO:0000313" key="8">
    <source>
        <dbReference type="Proteomes" id="UP000250369"/>
    </source>
</evidence>
<dbReference type="Gene3D" id="3.40.190.10">
    <property type="entry name" value="Periplasmic binding protein-like II"/>
    <property type="match status" value="2"/>
</dbReference>
<keyword evidence="5" id="KW-0449">Lipoprotein</keyword>
<evidence type="ECO:0000256" key="4">
    <source>
        <dbReference type="ARBA" id="ARBA00023139"/>
    </source>
</evidence>
<name>A0A329MHB4_9BACL</name>
<protein>
    <submittedName>
        <fullName evidence="7">ABC transporter substrate-binding protein</fullName>
    </submittedName>
</protein>
<comment type="caution">
    <text evidence="7">The sequence shown here is derived from an EMBL/GenBank/DDBJ whole genome shotgun (WGS) entry which is preliminary data.</text>
</comment>
<evidence type="ECO:0000256" key="6">
    <source>
        <dbReference type="SAM" id="MobiDB-lite"/>
    </source>
</evidence>
<dbReference type="OrthoDB" id="54751at2"/>
<proteinExistence type="predicted"/>
<evidence type="ECO:0000256" key="2">
    <source>
        <dbReference type="ARBA" id="ARBA00022729"/>
    </source>
</evidence>
<dbReference type="InterPro" id="IPR006059">
    <property type="entry name" value="SBP"/>
</dbReference>
<dbReference type="RefSeq" id="WP_113033364.1">
    <property type="nucleotide sequence ID" value="NZ_QMFB01000015.1"/>
</dbReference>
<reference evidence="7 8" key="1">
    <citation type="journal article" date="2009" name="Int. J. Syst. Evol. Microbiol.">
        <title>Paenibacillus contaminans sp. nov., isolated from a contaminated laboratory plate.</title>
        <authorList>
            <person name="Chou J.H."/>
            <person name="Lee J.H."/>
            <person name="Lin M.C."/>
            <person name="Chang P.S."/>
            <person name="Arun A.B."/>
            <person name="Young C.C."/>
            <person name="Chen W.M."/>
        </authorList>
    </citation>
    <scope>NUCLEOTIDE SEQUENCE [LARGE SCALE GENOMIC DNA]</scope>
    <source>
        <strain evidence="7 8">CKOBP-6</strain>
    </source>
</reference>
<dbReference type="EMBL" id="QMFB01000015">
    <property type="protein sequence ID" value="RAV18746.1"/>
    <property type="molecule type" value="Genomic_DNA"/>
</dbReference>
<organism evidence="7 8">
    <name type="scientific">Paenibacillus contaminans</name>
    <dbReference type="NCBI Taxonomy" id="450362"/>
    <lineage>
        <taxon>Bacteria</taxon>
        <taxon>Bacillati</taxon>
        <taxon>Bacillota</taxon>
        <taxon>Bacilli</taxon>
        <taxon>Bacillales</taxon>
        <taxon>Paenibacillaceae</taxon>
        <taxon>Paenibacillus</taxon>
    </lineage>
</organism>
<evidence type="ECO:0000256" key="1">
    <source>
        <dbReference type="ARBA" id="ARBA00022475"/>
    </source>
</evidence>
<dbReference type="AlphaFoldDB" id="A0A329MHB4"/>